<dbReference type="Proteomes" id="UP000281192">
    <property type="component" value="Chromosome"/>
</dbReference>
<dbReference type="SUPFAM" id="SSF103515">
    <property type="entry name" value="Autotransporter"/>
    <property type="match status" value="1"/>
</dbReference>
<dbReference type="Gene3D" id="2.160.20.160">
    <property type="match status" value="2"/>
</dbReference>
<dbReference type="SMART" id="SM00869">
    <property type="entry name" value="Autotransporter"/>
    <property type="match status" value="1"/>
</dbReference>
<proteinExistence type="predicted"/>
<gene>
    <name evidence="2" type="ORF">C1707_22165</name>
    <name evidence="3" type="ORF">CFHF_17330</name>
</gene>
<dbReference type="RefSeq" id="WP_101714244.1">
    <property type="nucleotide sequence ID" value="NZ_CP026100.1"/>
</dbReference>
<dbReference type="PROSITE" id="PS51208">
    <property type="entry name" value="AUTOTRANSPORTER"/>
    <property type="match status" value="1"/>
</dbReference>
<evidence type="ECO:0000313" key="5">
    <source>
        <dbReference type="Proteomes" id="UP000281192"/>
    </source>
</evidence>
<protein>
    <recommendedName>
        <fullName evidence="1">Autotransporter domain-containing protein</fullName>
    </recommendedName>
</protein>
<evidence type="ECO:0000313" key="2">
    <source>
        <dbReference type="EMBL" id="AYV48748.1"/>
    </source>
</evidence>
<sequence>MGGAAAAACLPDPLPLYSTGPIVCSGVSSDGLTVSRSVTANIQSGALLTPGAGDDAAFLATIEATSLYSVSQTLNVDGRIDGGAGVGVVASSLPSSNSNYVTLDIRVGAAGEITGATAIKAQGSSFWSTATVSLDNSGQITSTSGPALLAGDYAGFSTVRNRQGAFIGGIDAAVGNLINAGTIDGGSGSAYRSGPTNARPYAGPIDNSGLMRSNGTAATIALEFTGGSIVNTGQITNLGAGPAISSAYYLAIQNEAGGVISSAGPIAIQASNYSLTMKNRGTIIGSVVSSGAGYGSGYSNQFDNVGGTIQGDVLLGSSDDTLITKIDLATGAILGVTGRIDGGGGNNVLMMDLTQDAVLDGLEGRVVLPTNFQSLQIRLGANATATFETGSLNNLTFVGAGKVVSNTNFASTNQGLSLKTPFNSYAKIDFVNNGDINFVRDHSSPGFGLANDYALIADGPIAFTNNGDVFATNGGNGLALRNGEVTAFVNNGLVDADGLGVSSSGLFRNNGVIRSRTTGVAQSSFSYPGGGFVNTGTVTGVEEGVSASGTTVSNSGTITATNGPAVLVSQSFVENLAGGVITGPVAIKTSINSLSGNRVANAGVINGDIDFTQTPTLYPSRDAYTDNGGTLNGNLLLSEGDDVFVTDLTRYVDGRFLGVTGRVDAGAGTDRLVLRIGADTTTTIDLPTGFEGLGLVLQNNAQAKVSVVPVLKTTLNVTGQGSLDLTADITTNWTNLIALYGDYGQPSDTTTAPMSIISRGALTYTQSGGWPSSGTTNNAIGLHDQATFENTGKISVSGANSSFYTVNAILGGASVINSGTISLSGAVGVNGAKTFTNTGAISQISGGAAAVGVKNASTIDNSGSIVTAGVAVHMTYDYPYGLGPFALTNSGVVKSTGADAIRADTGSTLTVTNAAGGEITSAGGRAIVVGGYATTTIRNDGVINGDIDLRWGEDRIENYGTINGAVNLGDGNDTFVQWVGGKMNGTVDGGFGLDTLVIDSTGGGTISTSQFINFESFKQIGGGSINYVGAFGTGPIVLENGSAVVLAGDRVSTTGALTFSGGAGSEHLRVEGSISGGVSLGDGVDSVVNRGSIGGSVQLGAGDDSFTEGWGSTVAGTINGGAGSDTYIVELAGDRSGIHSRTGFEHLGVTGAGNLTLTLDQNWDSISLAGSNLQLTSGGRTVGRLTGGADSEAVRLDADIAVVDLGAGDDSLQLEFAALGGAYAGGAGSDAIRFTTTGPVTLAGSLTGFETIALDGGQLAVSGTLGAADDATRFSGDGGQTLSILSGGVLNGVVDLGAGDDVFQMAAGGQLLGTVLGGAGNDRVAIDLTSDLSLRGDQLQQFETLQVTGTGALSFTGGAAKFERLITNSKDFTLAAGATLDAGALTLSGDANTVNLAGAFSGALDLGGGDDVLRLTTGAAFTGSAVGGGGRDRLELALGGVDTAPIALGGARFEGFETLSVQSGVISMSGDYGFDSVEVQNGRLIGLAGSRLSAARISVGRGATFGSAGAVTGDIAVSGTLSPGASPGTMTVTGNVALASGSTALFEITPAVADKLAVSGKVTIAQGSTLKLVGASTLTPGRRIDLIVANGGIEGAFSTVDGIQGLNMHLGQSANRLQAVGLFSTDAAFSSQITTLVGQLNTALIEDKVGASLSEAMSSLADATTNKSDPRALARLTPEAYASATQLAVENGLTVVDASRVQSRFAPTTPGMFGFGQAITSNRKLDGDAAVGVSSGRIETSGGLLGVGYGVQQAWAGVFVGYLDGRQRVRDLDARTSADSFVVGAQGQVRLGSLQLTAMAAHDAADADTRRVAPAGASASSAYELKSWVADVNLAYSAKLNADWVVQPRIGASYVRTSRDAVTEQGGGAFALTVQARKESTWFVDGQVELIGGQDAGARLHPFASLGLRSMVSGGEGSASATLAGLATPITVTGLRRGDTLVTGGAGLAYDLRKGLTVSASYAGEFGDGGRQAGLIGLNWKF</sequence>
<reference evidence="3 4" key="1">
    <citation type="submission" date="2017-12" db="EMBL/GenBank/DDBJ databases">
        <title>The genome sequence of Caulobacter flavus CGMCC1 15093.</title>
        <authorList>
            <person name="Gao J."/>
            <person name="Mao X."/>
            <person name="Sun J."/>
        </authorList>
    </citation>
    <scope>NUCLEOTIDE SEQUENCE [LARGE SCALE GENOMIC DNA]</scope>
    <source>
        <strain evidence="3 4">CGMCC1 15093</strain>
    </source>
</reference>
<dbReference type="Gene3D" id="2.40.128.130">
    <property type="entry name" value="Autotransporter beta-domain"/>
    <property type="match status" value="1"/>
</dbReference>
<dbReference type="PRINTS" id="PR00313">
    <property type="entry name" value="CABNDNGRPT"/>
</dbReference>
<feature type="domain" description="Autotransporter" evidence="1">
    <location>
        <begin position="1705"/>
        <end position="1982"/>
    </location>
</feature>
<dbReference type="KEGG" id="cfh:C1707_22165"/>
<dbReference type="EMBL" id="CP026100">
    <property type="protein sequence ID" value="AYV48748.1"/>
    <property type="molecule type" value="Genomic_DNA"/>
</dbReference>
<accession>A0A2N5CQM5</accession>
<evidence type="ECO:0000313" key="3">
    <source>
        <dbReference type="EMBL" id="PLR10280.1"/>
    </source>
</evidence>
<dbReference type="EMBL" id="PJRQ01000038">
    <property type="protein sequence ID" value="PLR10280.1"/>
    <property type="molecule type" value="Genomic_DNA"/>
</dbReference>
<dbReference type="OrthoDB" id="7176850at2"/>
<reference evidence="2 5" key="2">
    <citation type="submission" date="2018-01" db="EMBL/GenBank/DDBJ databases">
        <title>Complete genome sequence of Caulobacter flavus RHGG3.</title>
        <authorList>
            <person name="Yang E."/>
        </authorList>
    </citation>
    <scope>NUCLEOTIDE SEQUENCE [LARGE SCALE GENOMIC DNA]</scope>
    <source>
        <strain evidence="2 5">RHGG3</strain>
    </source>
</reference>
<keyword evidence="5" id="KW-1185">Reference proteome</keyword>
<evidence type="ECO:0000313" key="4">
    <source>
        <dbReference type="Proteomes" id="UP000234483"/>
    </source>
</evidence>
<evidence type="ECO:0000259" key="1">
    <source>
        <dbReference type="PROSITE" id="PS51208"/>
    </source>
</evidence>
<dbReference type="InterPro" id="IPR036709">
    <property type="entry name" value="Autotransporte_beta_dom_sf"/>
</dbReference>
<name>A0A2N5CQM5_9CAUL</name>
<organism evidence="3 4">
    <name type="scientific">Caulobacter flavus</name>
    <dbReference type="NCBI Taxonomy" id="1679497"/>
    <lineage>
        <taxon>Bacteria</taxon>
        <taxon>Pseudomonadati</taxon>
        <taxon>Pseudomonadota</taxon>
        <taxon>Alphaproteobacteria</taxon>
        <taxon>Caulobacterales</taxon>
        <taxon>Caulobacteraceae</taxon>
        <taxon>Caulobacter</taxon>
    </lineage>
</organism>
<dbReference type="InterPro" id="IPR005546">
    <property type="entry name" value="Autotransporte_beta"/>
</dbReference>
<dbReference type="Proteomes" id="UP000234483">
    <property type="component" value="Unassembled WGS sequence"/>
</dbReference>